<dbReference type="PANTHER" id="PTHR45947">
    <property type="entry name" value="SULFOQUINOVOSYL TRANSFERASE SQD2"/>
    <property type="match status" value="1"/>
</dbReference>
<feature type="domain" description="Glycosyl transferase family 1" evidence="1">
    <location>
        <begin position="210"/>
        <end position="391"/>
    </location>
</feature>
<gene>
    <name evidence="3" type="ORF">BGE01nite_07420</name>
</gene>
<dbReference type="RefSeq" id="WP_146848909.1">
    <property type="nucleotide sequence ID" value="NZ_BKAG01000003.1"/>
</dbReference>
<dbReference type="CDD" id="cd03801">
    <property type="entry name" value="GT4_PimA-like"/>
    <property type="match status" value="1"/>
</dbReference>
<evidence type="ECO:0000313" key="3">
    <source>
        <dbReference type="EMBL" id="GEP41451.1"/>
    </source>
</evidence>
<feature type="domain" description="Glycosyltransferase subfamily 4-like N-terminal" evidence="2">
    <location>
        <begin position="43"/>
        <end position="198"/>
    </location>
</feature>
<dbReference type="OrthoDB" id="9775208at2"/>
<dbReference type="GO" id="GO:0016758">
    <property type="term" value="F:hexosyltransferase activity"/>
    <property type="evidence" value="ECO:0007669"/>
    <property type="project" value="TreeGrafter"/>
</dbReference>
<comment type="caution">
    <text evidence="3">The sequence shown here is derived from an EMBL/GenBank/DDBJ whole genome shotgun (WGS) entry which is preliminary data.</text>
</comment>
<reference evidence="3 4" key="1">
    <citation type="submission" date="2019-07" db="EMBL/GenBank/DDBJ databases">
        <title>Whole genome shotgun sequence of Brevifollis gellanilyticus NBRC 108608.</title>
        <authorList>
            <person name="Hosoyama A."/>
            <person name="Uohara A."/>
            <person name="Ohji S."/>
            <person name="Ichikawa N."/>
        </authorList>
    </citation>
    <scope>NUCLEOTIDE SEQUENCE [LARGE SCALE GENOMIC DNA]</scope>
    <source>
        <strain evidence="3 4">NBRC 108608</strain>
    </source>
</reference>
<dbReference type="AlphaFoldDB" id="A0A512M521"/>
<keyword evidence="4" id="KW-1185">Reference proteome</keyword>
<dbReference type="PANTHER" id="PTHR45947:SF3">
    <property type="entry name" value="SULFOQUINOVOSYL TRANSFERASE SQD2"/>
    <property type="match status" value="1"/>
</dbReference>
<dbReference type="Proteomes" id="UP000321577">
    <property type="component" value="Unassembled WGS sequence"/>
</dbReference>
<evidence type="ECO:0008006" key="5">
    <source>
        <dbReference type="Google" id="ProtNLM"/>
    </source>
</evidence>
<dbReference type="InterPro" id="IPR050194">
    <property type="entry name" value="Glycosyltransferase_grp1"/>
</dbReference>
<dbReference type="InterPro" id="IPR001296">
    <property type="entry name" value="Glyco_trans_1"/>
</dbReference>
<protein>
    <recommendedName>
        <fullName evidence="5">Glycosyl transferase family 1</fullName>
    </recommendedName>
</protein>
<evidence type="ECO:0000259" key="2">
    <source>
        <dbReference type="Pfam" id="PF13439"/>
    </source>
</evidence>
<dbReference type="EMBL" id="BKAG01000003">
    <property type="protein sequence ID" value="GEP41451.1"/>
    <property type="molecule type" value="Genomic_DNA"/>
</dbReference>
<dbReference type="Pfam" id="PF13439">
    <property type="entry name" value="Glyco_transf_4"/>
    <property type="match status" value="1"/>
</dbReference>
<dbReference type="Pfam" id="PF00534">
    <property type="entry name" value="Glycos_transf_1"/>
    <property type="match status" value="1"/>
</dbReference>
<dbReference type="InterPro" id="IPR028098">
    <property type="entry name" value="Glyco_trans_4-like_N"/>
</dbReference>
<dbReference type="Gene3D" id="3.40.50.2000">
    <property type="entry name" value="Glycogen Phosphorylase B"/>
    <property type="match status" value="2"/>
</dbReference>
<name>A0A512M521_9BACT</name>
<dbReference type="SUPFAM" id="SSF53756">
    <property type="entry name" value="UDP-Glycosyltransferase/glycogen phosphorylase"/>
    <property type="match status" value="1"/>
</dbReference>
<accession>A0A512M521</accession>
<organism evidence="3 4">
    <name type="scientific">Brevifollis gellanilyticus</name>
    <dbReference type="NCBI Taxonomy" id="748831"/>
    <lineage>
        <taxon>Bacteria</taxon>
        <taxon>Pseudomonadati</taxon>
        <taxon>Verrucomicrobiota</taxon>
        <taxon>Verrucomicrobiia</taxon>
        <taxon>Verrucomicrobiales</taxon>
        <taxon>Verrucomicrobiaceae</taxon>
    </lineage>
</organism>
<evidence type="ECO:0000259" key="1">
    <source>
        <dbReference type="Pfam" id="PF00534"/>
    </source>
</evidence>
<proteinExistence type="predicted"/>
<sequence length="416" mass="46640">MGSQGEASISKHKATTNVSLVFRHFHPILAGAAERFRRYSIPLAKEGLTFQTYTLREGEEHLEEETLHAGLHVRRITVNGGAWQRDAVLFQKAYETLARLPAHGQVLQTSLAHGLARPWLKRARAHGVGCLYVGTMVGDDDVPAPLWRRILQRWRMRQDYAHFHTLVASTGVMAQWFEQRGIRKNRIEIIPNGVDTTRFRPAADASEKAALRTELGISLEAKLVVFVGSIVPRKGVDLLLRSWPETLAHHPDARLALVGGFERPTFMTQDRIAALTEYQNGVRALAESADVRGSVQFVPETPTVEKWLRAADVFVFPSEQEGMGNVVLEAMACGLPSVITRFKGLPEGEFGEPGCEFHLVPRTEADLTAGLRTALADPKHGEIMGKHARDWIRDRMDLRLTLARYAQLYHRLGHRH</sequence>
<evidence type="ECO:0000313" key="4">
    <source>
        <dbReference type="Proteomes" id="UP000321577"/>
    </source>
</evidence>